<protein>
    <submittedName>
        <fullName evidence="1">Uncharacterized protein</fullName>
    </submittedName>
</protein>
<evidence type="ECO:0000313" key="2">
    <source>
        <dbReference type="Proteomes" id="UP000521943"/>
    </source>
</evidence>
<accession>A0A8H6LWF4</accession>
<dbReference type="AlphaFoldDB" id="A0A8H6LWF4"/>
<sequence>MALVCTRDDLEHDLLVFYKYLEIMGSCRLVRRSRREEFEEAVYVEMAKPGEGSGYKVEARPAVDEVEEAVCKKGAVVDGMGYGAAGRRRQSLFLRVPSNMMDEALSSCLEVEKNLAVDTLTASISAHSPSLVHSFPARADPGTRWMERGNLQDMRRDFTRDALLEVSRCPAECGVTTTVVENLEETSVVNPLDTWGPTKCSILWADVSVERAGDGHTYHGEEEGIRRLLGNRWVRVSKKDGGKNGQHVSVTPSLKKDRKGRLALTPNPAWGALEAQGQGACKIAGGTVLHQGTEAPRRRNEHRYDAFRELLLRALDRQSPLCSVLKLYPTGLLMSLADVPQILLVNLGRIETTGVEGLSERFIFITFAARDPHTEAYDLSARLENSHLPRKG</sequence>
<proteinExistence type="predicted"/>
<reference evidence="1 2" key="1">
    <citation type="submission" date="2020-07" db="EMBL/GenBank/DDBJ databases">
        <title>Comparative genomics of pyrophilous fungi reveals a link between fire events and developmental genes.</title>
        <authorList>
            <consortium name="DOE Joint Genome Institute"/>
            <person name="Steindorff A.S."/>
            <person name="Carver A."/>
            <person name="Calhoun S."/>
            <person name="Stillman K."/>
            <person name="Liu H."/>
            <person name="Lipzen A."/>
            <person name="Pangilinan J."/>
            <person name="Labutti K."/>
            <person name="Bruns T.D."/>
            <person name="Grigoriev I.V."/>
        </authorList>
    </citation>
    <scope>NUCLEOTIDE SEQUENCE [LARGE SCALE GENOMIC DNA]</scope>
    <source>
        <strain evidence="1 2">CBS 144469</strain>
    </source>
</reference>
<keyword evidence="2" id="KW-1185">Reference proteome</keyword>
<organism evidence="1 2">
    <name type="scientific">Ephemerocybe angulata</name>
    <dbReference type="NCBI Taxonomy" id="980116"/>
    <lineage>
        <taxon>Eukaryota</taxon>
        <taxon>Fungi</taxon>
        <taxon>Dikarya</taxon>
        <taxon>Basidiomycota</taxon>
        <taxon>Agaricomycotina</taxon>
        <taxon>Agaricomycetes</taxon>
        <taxon>Agaricomycetidae</taxon>
        <taxon>Agaricales</taxon>
        <taxon>Agaricineae</taxon>
        <taxon>Psathyrellaceae</taxon>
        <taxon>Ephemerocybe</taxon>
    </lineage>
</organism>
<name>A0A8H6LWF4_9AGAR</name>
<comment type="caution">
    <text evidence="1">The sequence shown here is derived from an EMBL/GenBank/DDBJ whole genome shotgun (WGS) entry which is preliminary data.</text>
</comment>
<dbReference type="Proteomes" id="UP000521943">
    <property type="component" value="Unassembled WGS sequence"/>
</dbReference>
<evidence type="ECO:0000313" key="1">
    <source>
        <dbReference type="EMBL" id="KAF6746433.1"/>
    </source>
</evidence>
<dbReference type="EMBL" id="JACGCI010000092">
    <property type="protein sequence ID" value="KAF6746433.1"/>
    <property type="molecule type" value="Genomic_DNA"/>
</dbReference>
<gene>
    <name evidence="1" type="ORF">DFP72DRAFT_855320</name>
</gene>